<dbReference type="InterPro" id="IPR004089">
    <property type="entry name" value="MCPsignal_dom"/>
</dbReference>
<reference evidence="5 6" key="1">
    <citation type="submission" date="2013-08" db="EMBL/GenBank/DDBJ databases">
        <title>Genome of Pontibacillus chungwhensis.</title>
        <authorList>
            <person name="Wang Q."/>
            <person name="Wang G."/>
        </authorList>
    </citation>
    <scope>NUCLEOTIDE SEQUENCE [LARGE SCALE GENOMIC DNA]</scope>
    <source>
        <strain evidence="5 6">BH030062</strain>
    </source>
</reference>
<feature type="domain" description="Methyl-accepting transducer" evidence="4">
    <location>
        <begin position="100"/>
        <end position="343"/>
    </location>
</feature>
<dbReference type="PROSITE" id="PS50111">
    <property type="entry name" value="CHEMOTAXIS_TRANSDUC_2"/>
    <property type="match status" value="1"/>
</dbReference>
<dbReference type="RefSeq" id="WP_036785937.1">
    <property type="nucleotide sequence ID" value="NZ_AVBG01000013.1"/>
</dbReference>
<accession>A0A0A2UR58</accession>
<dbReference type="OrthoDB" id="266313at2"/>
<keyword evidence="6" id="KW-1185">Reference proteome</keyword>
<dbReference type="GO" id="GO:0016020">
    <property type="term" value="C:membrane"/>
    <property type="evidence" value="ECO:0007669"/>
    <property type="project" value="InterPro"/>
</dbReference>
<evidence type="ECO:0000256" key="1">
    <source>
        <dbReference type="ARBA" id="ARBA00023224"/>
    </source>
</evidence>
<dbReference type="eggNOG" id="COG0840">
    <property type="taxonomic scope" value="Bacteria"/>
</dbReference>
<evidence type="ECO:0000256" key="3">
    <source>
        <dbReference type="SAM" id="Phobius"/>
    </source>
</evidence>
<comment type="caution">
    <text evidence="5">The sequence shown here is derived from an EMBL/GenBank/DDBJ whole genome shotgun (WGS) entry which is preliminary data.</text>
</comment>
<dbReference type="SMART" id="SM00283">
    <property type="entry name" value="MA"/>
    <property type="match status" value="1"/>
</dbReference>
<evidence type="ECO:0000313" key="6">
    <source>
        <dbReference type="Proteomes" id="UP000030153"/>
    </source>
</evidence>
<dbReference type="AlphaFoldDB" id="A0A0A2UR58"/>
<dbReference type="PANTHER" id="PTHR32089">
    <property type="entry name" value="METHYL-ACCEPTING CHEMOTAXIS PROTEIN MCPB"/>
    <property type="match status" value="1"/>
</dbReference>
<keyword evidence="3" id="KW-1133">Transmembrane helix</keyword>
<organism evidence="5 6">
    <name type="scientific">Pontibacillus chungwhensis BH030062</name>
    <dbReference type="NCBI Taxonomy" id="1385513"/>
    <lineage>
        <taxon>Bacteria</taxon>
        <taxon>Bacillati</taxon>
        <taxon>Bacillota</taxon>
        <taxon>Bacilli</taxon>
        <taxon>Bacillales</taxon>
        <taxon>Bacillaceae</taxon>
        <taxon>Pontibacillus</taxon>
    </lineage>
</organism>
<dbReference type="STRING" id="1385513.N780_05250"/>
<keyword evidence="1 2" id="KW-0807">Transducer</keyword>
<gene>
    <name evidence="5" type="ORF">N780_05250</name>
</gene>
<proteinExistence type="predicted"/>
<dbReference type="Proteomes" id="UP000030153">
    <property type="component" value="Unassembled WGS sequence"/>
</dbReference>
<sequence length="409" mass="45845">MKMTFSKQLIIPICTLLIYGLALSFYNFYSTNVFFAVGGSVFASVILAVLYLIIYKPSNKRETMDSVPNEEDSATNTNAIQTSLEELRHLETHIGHMNSMNSQVSSSSEQVNDQLMEMVQDIYQQQDHINHFGDQLGKINGMIQNLDAIIEVTNATTEEVTELSNSGKQKADDFNLVFSKIITITKQFGEYNQQLLIKMKEVTQALSSIEYISNQTNLLALNASIEAARAGSHGAGFGVVAEEIRKLSTQVKGSAETIEKIVTDVNTSIADQEKSYERDIHVLEEGKQKGTQMIHIFDDVITSIRTLSAQSLEIKKDSTEVESENQRLIDMMQEVMNLTEGLTSKTEGSSELTMEQQSHLMELEMTVSTMVNHIETIQSNLEEHLDHSGKIAWIRPAEMKERGRMKVAK</sequence>
<dbReference type="Pfam" id="PF00015">
    <property type="entry name" value="MCPsignal"/>
    <property type="match status" value="1"/>
</dbReference>
<dbReference type="Gene3D" id="1.10.287.950">
    <property type="entry name" value="Methyl-accepting chemotaxis protein"/>
    <property type="match status" value="1"/>
</dbReference>
<dbReference type="EMBL" id="AVBG01000013">
    <property type="protein sequence ID" value="KGP90394.1"/>
    <property type="molecule type" value="Genomic_DNA"/>
</dbReference>
<name>A0A0A2UR58_9BACI</name>
<protein>
    <recommendedName>
        <fullName evidence="4">Methyl-accepting transducer domain-containing protein</fullName>
    </recommendedName>
</protein>
<feature type="transmembrane region" description="Helical" evidence="3">
    <location>
        <begin position="34"/>
        <end position="54"/>
    </location>
</feature>
<dbReference type="PANTHER" id="PTHR32089:SF112">
    <property type="entry name" value="LYSOZYME-LIKE PROTEIN-RELATED"/>
    <property type="match status" value="1"/>
</dbReference>
<keyword evidence="3" id="KW-0812">Transmembrane</keyword>
<evidence type="ECO:0000259" key="4">
    <source>
        <dbReference type="PROSITE" id="PS50111"/>
    </source>
</evidence>
<dbReference type="SUPFAM" id="SSF58104">
    <property type="entry name" value="Methyl-accepting chemotaxis protein (MCP) signaling domain"/>
    <property type="match status" value="1"/>
</dbReference>
<evidence type="ECO:0000256" key="2">
    <source>
        <dbReference type="PROSITE-ProRule" id="PRU00284"/>
    </source>
</evidence>
<evidence type="ECO:0000313" key="5">
    <source>
        <dbReference type="EMBL" id="KGP90394.1"/>
    </source>
</evidence>
<dbReference type="GO" id="GO:0007165">
    <property type="term" value="P:signal transduction"/>
    <property type="evidence" value="ECO:0007669"/>
    <property type="project" value="UniProtKB-KW"/>
</dbReference>
<keyword evidence="3" id="KW-0472">Membrane</keyword>
<feature type="transmembrane region" description="Helical" evidence="3">
    <location>
        <begin position="9"/>
        <end position="28"/>
    </location>
</feature>